<organism evidence="2 3">
    <name type="scientific">Corynebacterium hindlerae</name>
    <dbReference type="NCBI Taxonomy" id="699041"/>
    <lineage>
        <taxon>Bacteria</taxon>
        <taxon>Bacillati</taxon>
        <taxon>Actinomycetota</taxon>
        <taxon>Actinomycetes</taxon>
        <taxon>Mycobacteriales</taxon>
        <taxon>Corynebacteriaceae</taxon>
        <taxon>Corynebacterium</taxon>
    </lineage>
</organism>
<dbReference type="RefSeq" id="WP_182387093.1">
    <property type="nucleotide sequence ID" value="NZ_JBLVRM010000004.1"/>
</dbReference>
<keyword evidence="3" id="KW-1185">Reference proteome</keyword>
<sequence length="109" mass="11269">MRCLSHRASLHNDDGSVTIEAAFGVASLVIVAGLIVTAMATFAWYISAVDMAGAAARAHALGVSYQPPRGTVTYRDDGVWATATIAIPTPLTTVTASATYPLELVHAPG</sequence>
<gene>
    <name evidence="2" type="ORF">HW450_06155</name>
</gene>
<keyword evidence="1" id="KW-0472">Membrane</keyword>
<keyword evidence="1" id="KW-0812">Transmembrane</keyword>
<accession>A0A7G5FI43</accession>
<evidence type="ECO:0008006" key="4">
    <source>
        <dbReference type="Google" id="ProtNLM"/>
    </source>
</evidence>
<evidence type="ECO:0000313" key="3">
    <source>
        <dbReference type="Proteomes" id="UP000515570"/>
    </source>
</evidence>
<dbReference type="Proteomes" id="UP000515570">
    <property type="component" value="Chromosome"/>
</dbReference>
<reference evidence="2 3" key="1">
    <citation type="submission" date="2020-07" db="EMBL/GenBank/DDBJ databases">
        <title>non toxigenic Corynebacterium sp. nov from a clinical source.</title>
        <authorList>
            <person name="Bernier A.-M."/>
            <person name="Bernard K."/>
        </authorList>
    </citation>
    <scope>NUCLEOTIDE SEQUENCE [LARGE SCALE GENOMIC DNA]</scope>
    <source>
        <strain evidence="3">NML 93-0612</strain>
    </source>
</reference>
<evidence type="ECO:0000256" key="1">
    <source>
        <dbReference type="SAM" id="Phobius"/>
    </source>
</evidence>
<name>A0A7G5FI43_9CORY</name>
<evidence type="ECO:0000313" key="2">
    <source>
        <dbReference type="EMBL" id="QMV86284.1"/>
    </source>
</evidence>
<feature type="transmembrane region" description="Helical" evidence="1">
    <location>
        <begin position="21"/>
        <end position="46"/>
    </location>
</feature>
<dbReference type="AlphaFoldDB" id="A0A7G5FI43"/>
<keyword evidence="1" id="KW-1133">Transmembrane helix</keyword>
<protein>
    <recommendedName>
        <fullName evidence="4">TadE-like protein</fullName>
    </recommendedName>
</protein>
<proteinExistence type="predicted"/>
<dbReference type="EMBL" id="CP059833">
    <property type="protein sequence ID" value="QMV86284.1"/>
    <property type="molecule type" value="Genomic_DNA"/>
</dbReference>